<dbReference type="AlphaFoldDB" id="A0A1F5JZ80"/>
<keyword evidence="7 10" id="KW-0067">ATP-binding</keyword>
<reference evidence="14 15" key="1">
    <citation type="journal article" date="2016" name="Nat. Commun.">
        <title>Thousands of microbial genomes shed light on interconnected biogeochemical processes in an aquifer system.</title>
        <authorList>
            <person name="Anantharaman K."/>
            <person name="Brown C.T."/>
            <person name="Hug L.A."/>
            <person name="Sharon I."/>
            <person name="Castelle C.J."/>
            <person name="Probst A.J."/>
            <person name="Thomas B.C."/>
            <person name="Singh A."/>
            <person name="Wilkins M.J."/>
            <person name="Karaoz U."/>
            <person name="Brodie E.L."/>
            <person name="Williams K.H."/>
            <person name="Hubbard S.S."/>
            <person name="Banfield J.F."/>
        </authorList>
    </citation>
    <scope>NUCLEOTIDE SEQUENCE [LARGE SCALE GENOMIC DNA]</scope>
</reference>
<feature type="site" description="Interaction with substrate tRNA" evidence="10">
    <location>
        <position position="115"/>
    </location>
</feature>
<keyword evidence="6 10" id="KW-0547">Nucleotide-binding</keyword>
<accession>A0A1F5JZ80</accession>
<evidence type="ECO:0000256" key="13">
    <source>
        <dbReference type="RuleBase" id="RU003785"/>
    </source>
</evidence>
<feature type="binding site" evidence="10">
    <location>
        <begin position="9"/>
        <end position="16"/>
    </location>
    <ligand>
        <name>ATP</name>
        <dbReference type="ChEBI" id="CHEBI:30616"/>
    </ligand>
</feature>
<dbReference type="InterPro" id="IPR018022">
    <property type="entry name" value="IPT"/>
</dbReference>
<comment type="caution">
    <text evidence="10">Lacks conserved residue(s) required for the propagation of feature annotation.</text>
</comment>
<sequence length="315" mass="36376">MYKLLVILGPTATGKTDVALNLAKKFNGELISADSRQVYVGLDIGTGKTPSGISDDQIKISKRKMYWEIDGIRIWMYDVIDPKDQYNVSKFVKDAEKIIEDMYKRGKLPIVVGGTGLYIKALADGLDNLSVPVDKKLRKELENLTKKNLQEKLQKINSQRWKGMNVSDRENPRRLIRAIELSDVSLKDVRLLRPRYDLLKIGLTSQREILYKNANLRILQRIDQGMIKESEKLLKEGVSAERMKQLGLEYGVLADYLEGNISQEELVPILEGRIHGYIRRQLTFFKKERNIKWFDISDNFLPEVEKMVAKWYDPL</sequence>
<dbReference type="EMBL" id="MFCV01000002">
    <property type="protein sequence ID" value="OGE33989.1"/>
    <property type="molecule type" value="Genomic_DNA"/>
</dbReference>
<comment type="function">
    <text evidence="2 10 12">Catalyzes the transfer of a dimethylallyl group onto the adenine at position 37 in tRNAs that read codons beginning with uridine, leading to the formation of N6-(dimethylallyl)adenosine (i(6)A).</text>
</comment>
<dbReference type="Gene3D" id="3.40.50.300">
    <property type="entry name" value="P-loop containing nucleotide triphosphate hydrolases"/>
    <property type="match status" value="1"/>
</dbReference>
<name>A0A1F5JZ80_9BACT</name>
<dbReference type="STRING" id="1797768.A3C59_05460"/>
<evidence type="ECO:0000256" key="3">
    <source>
        <dbReference type="ARBA" id="ARBA00005842"/>
    </source>
</evidence>
<evidence type="ECO:0000256" key="8">
    <source>
        <dbReference type="ARBA" id="ARBA00022842"/>
    </source>
</evidence>
<evidence type="ECO:0000256" key="10">
    <source>
        <dbReference type="HAMAP-Rule" id="MF_00185"/>
    </source>
</evidence>
<evidence type="ECO:0000256" key="6">
    <source>
        <dbReference type="ARBA" id="ARBA00022741"/>
    </source>
</evidence>
<dbReference type="PANTHER" id="PTHR11088">
    <property type="entry name" value="TRNA DIMETHYLALLYLTRANSFERASE"/>
    <property type="match status" value="1"/>
</dbReference>
<evidence type="ECO:0000256" key="9">
    <source>
        <dbReference type="ARBA" id="ARBA00049563"/>
    </source>
</evidence>
<proteinExistence type="inferred from homology"/>
<evidence type="ECO:0000313" key="14">
    <source>
        <dbReference type="EMBL" id="OGE33989.1"/>
    </source>
</evidence>
<evidence type="ECO:0000256" key="7">
    <source>
        <dbReference type="ARBA" id="ARBA00022840"/>
    </source>
</evidence>
<dbReference type="InterPro" id="IPR027417">
    <property type="entry name" value="P-loop_NTPase"/>
</dbReference>
<comment type="similarity">
    <text evidence="3 10 13">Belongs to the IPP transferase family.</text>
</comment>
<keyword evidence="5 10" id="KW-0819">tRNA processing</keyword>
<feature type="region of interest" description="Interaction with substrate tRNA" evidence="10">
    <location>
        <begin position="34"/>
        <end position="37"/>
    </location>
</feature>
<dbReference type="PANTHER" id="PTHR11088:SF60">
    <property type="entry name" value="TRNA DIMETHYLALLYLTRANSFERASE"/>
    <property type="match status" value="1"/>
</dbReference>
<evidence type="ECO:0000256" key="11">
    <source>
        <dbReference type="RuleBase" id="RU003783"/>
    </source>
</evidence>
<comment type="subunit">
    <text evidence="10">Monomer.</text>
</comment>
<dbReference type="GO" id="GO:0006400">
    <property type="term" value="P:tRNA modification"/>
    <property type="evidence" value="ECO:0007669"/>
    <property type="project" value="TreeGrafter"/>
</dbReference>
<dbReference type="NCBIfam" id="TIGR00174">
    <property type="entry name" value="miaA"/>
    <property type="match status" value="1"/>
</dbReference>
<dbReference type="SUPFAM" id="SSF52540">
    <property type="entry name" value="P-loop containing nucleoside triphosphate hydrolases"/>
    <property type="match status" value="1"/>
</dbReference>
<evidence type="ECO:0000313" key="15">
    <source>
        <dbReference type="Proteomes" id="UP000176902"/>
    </source>
</evidence>
<feature type="binding site" evidence="10">
    <location>
        <begin position="11"/>
        <end position="16"/>
    </location>
    <ligand>
        <name>substrate</name>
    </ligand>
</feature>
<evidence type="ECO:0000256" key="1">
    <source>
        <dbReference type="ARBA" id="ARBA00001946"/>
    </source>
</evidence>
<gene>
    <name evidence="10" type="primary">miaA</name>
    <name evidence="14" type="ORF">A3C59_05460</name>
</gene>
<dbReference type="InterPro" id="IPR039657">
    <property type="entry name" value="Dimethylallyltransferase"/>
</dbReference>
<dbReference type="EC" id="2.5.1.75" evidence="10"/>
<protein>
    <recommendedName>
        <fullName evidence="10">tRNA dimethylallyltransferase</fullName>
        <ecNumber evidence="10">2.5.1.75</ecNumber>
    </recommendedName>
    <alternativeName>
        <fullName evidence="10">Dimethylallyl diphosphate:tRNA dimethylallyltransferase</fullName>
        <shortName evidence="10">DMAPP:tRNA dimethylallyltransferase</shortName>
        <shortName evidence="10">DMATase</shortName>
    </alternativeName>
    <alternativeName>
        <fullName evidence="10">Isopentenyl-diphosphate:tRNA isopentenyltransferase</fullName>
        <shortName evidence="10">IPP transferase</shortName>
        <shortName evidence="10">IPPT</shortName>
        <shortName evidence="10">IPTase</shortName>
    </alternativeName>
</protein>
<comment type="caution">
    <text evidence="14">The sequence shown here is derived from an EMBL/GenBank/DDBJ whole genome shotgun (WGS) entry which is preliminary data.</text>
</comment>
<dbReference type="Proteomes" id="UP000176902">
    <property type="component" value="Unassembled WGS sequence"/>
</dbReference>
<dbReference type="HAMAP" id="MF_00185">
    <property type="entry name" value="IPP_trans"/>
    <property type="match status" value="1"/>
</dbReference>
<evidence type="ECO:0000256" key="12">
    <source>
        <dbReference type="RuleBase" id="RU003784"/>
    </source>
</evidence>
<dbReference type="Gene3D" id="1.10.20.140">
    <property type="match status" value="1"/>
</dbReference>
<dbReference type="Pfam" id="PF01715">
    <property type="entry name" value="IPPT"/>
    <property type="match status" value="1"/>
</dbReference>
<comment type="cofactor">
    <cofactor evidence="1 10">
        <name>Mg(2+)</name>
        <dbReference type="ChEBI" id="CHEBI:18420"/>
    </cofactor>
</comment>
<comment type="catalytic activity">
    <reaction evidence="9 10 11">
        <text>adenosine(37) in tRNA + dimethylallyl diphosphate = N(6)-dimethylallyladenosine(37) in tRNA + diphosphate</text>
        <dbReference type="Rhea" id="RHEA:26482"/>
        <dbReference type="Rhea" id="RHEA-COMP:10162"/>
        <dbReference type="Rhea" id="RHEA-COMP:10375"/>
        <dbReference type="ChEBI" id="CHEBI:33019"/>
        <dbReference type="ChEBI" id="CHEBI:57623"/>
        <dbReference type="ChEBI" id="CHEBI:74411"/>
        <dbReference type="ChEBI" id="CHEBI:74415"/>
        <dbReference type="EC" id="2.5.1.75"/>
    </reaction>
</comment>
<evidence type="ECO:0000256" key="5">
    <source>
        <dbReference type="ARBA" id="ARBA00022694"/>
    </source>
</evidence>
<organism evidence="14 15">
    <name type="scientific">Candidatus Daviesbacteria bacterium RIFCSPHIGHO2_02_FULL_36_13</name>
    <dbReference type="NCBI Taxonomy" id="1797768"/>
    <lineage>
        <taxon>Bacteria</taxon>
        <taxon>Candidatus Daviesiibacteriota</taxon>
    </lineage>
</organism>
<feature type="site" description="Interaction with substrate tRNA" evidence="10">
    <location>
        <position position="138"/>
    </location>
</feature>
<evidence type="ECO:0000256" key="4">
    <source>
        <dbReference type="ARBA" id="ARBA00022679"/>
    </source>
</evidence>
<dbReference type="GO" id="GO:0005524">
    <property type="term" value="F:ATP binding"/>
    <property type="evidence" value="ECO:0007669"/>
    <property type="project" value="UniProtKB-UniRule"/>
</dbReference>
<keyword evidence="4 10" id="KW-0808">Transferase</keyword>
<dbReference type="GO" id="GO:0052381">
    <property type="term" value="F:tRNA dimethylallyltransferase activity"/>
    <property type="evidence" value="ECO:0007669"/>
    <property type="project" value="UniProtKB-UniRule"/>
</dbReference>
<keyword evidence="8 10" id="KW-0460">Magnesium</keyword>
<evidence type="ECO:0000256" key="2">
    <source>
        <dbReference type="ARBA" id="ARBA00003213"/>
    </source>
</evidence>